<feature type="non-terminal residue" evidence="3">
    <location>
        <position position="1"/>
    </location>
</feature>
<sequence length="466" mass="51476">TNFADWLNDCIPGGRKFIYRQSQCLFIEHFSRRLLIFHKKQGFSCAAHPSTRLLTGAVHGAIGVNGGVLDAAMKHGCTGCTHLKCYRSDLIAEGAVLGEDHDLAGLDAEAGADNVCYSCTNIPAANGVEPLGLPPPSQREAPPAGSPRGYVRMAVMDGKTIRHRKCVLDECEKPLVSYKNGQFCKVQLNLCDVCGIVPVGSVRNPGALTCATESHIQWQRQYDNRFSRLSFPGVQRVIRRQHGLEETGHGVHSPTLAVSLPTLGETPGDQVVHTFKAKSIYCLQTVQLACGFPIGWGKCFRSESSPQVVAILNRIWSDYSDSKPSFVAYNDACSLLRHIATQNVHDPWLTSTKFIAWHYIGHRATDILCRFWCNPAPTKGSQLDLILIETDANGVPHQTCAFNTETAEQLNSWLSGFESQLRQMSDVNYDFFVHVLMMIYGERIEKKVADKGSGLSEEFWTEATSN</sequence>
<evidence type="ECO:0000256" key="1">
    <source>
        <dbReference type="SAM" id="MobiDB-lite"/>
    </source>
</evidence>
<organism evidence="3 4">
    <name type="scientific">Mycena maculata</name>
    <dbReference type="NCBI Taxonomy" id="230809"/>
    <lineage>
        <taxon>Eukaryota</taxon>
        <taxon>Fungi</taxon>
        <taxon>Dikarya</taxon>
        <taxon>Basidiomycota</taxon>
        <taxon>Agaricomycotina</taxon>
        <taxon>Agaricomycetes</taxon>
        <taxon>Agaricomycetidae</taxon>
        <taxon>Agaricales</taxon>
        <taxon>Marasmiineae</taxon>
        <taxon>Mycenaceae</taxon>
        <taxon>Mycena</taxon>
    </lineage>
</organism>
<gene>
    <name evidence="3" type="ORF">DFH07DRAFT_736594</name>
</gene>
<name>A0AAD7NNC1_9AGAR</name>
<keyword evidence="4" id="KW-1185">Reference proteome</keyword>
<evidence type="ECO:0000313" key="4">
    <source>
        <dbReference type="Proteomes" id="UP001215280"/>
    </source>
</evidence>
<evidence type="ECO:0000259" key="2">
    <source>
        <dbReference type="Pfam" id="PF18721"/>
    </source>
</evidence>
<feature type="region of interest" description="Disordered" evidence="1">
    <location>
        <begin position="130"/>
        <end position="149"/>
    </location>
</feature>
<dbReference type="Proteomes" id="UP001215280">
    <property type="component" value="Unassembled WGS sequence"/>
</dbReference>
<dbReference type="Pfam" id="PF18721">
    <property type="entry name" value="CxC6"/>
    <property type="match status" value="1"/>
</dbReference>
<reference evidence="3" key="1">
    <citation type="submission" date="2023-03" db="EMBL/GenBank/DDBJ databases">
        <title>Massive genome expansion in bonnet fungi (Mycena s.s.) driven by repeated elements and novel gene families across ecological guilds.</title>
        <authorList>
            <consortium name="Lawrence Berkeley National Laboratory"/>
            <person name="Harder C.B."/>
            <person name="Miyauchi S."/>
            <person name="Viragh M."/>
            <person name="Kuo A."/>
            <person name="Thoen E."/>
            <person name="Andreopoulos B."/>
            <person name="Lu D."/>
            <person name="Skrede I."/>
            <person name="Drula E."/>
            <person name="Henrissat B."/>
            <person name="Morin E."/>
            <person name="Kohler A."/>
            <person name="Barry K."/>
            <person name="LaButti K."/>
            <person name="Morin E."/>
            <person name="Salamov A."/>
            <person name="Lipzen A."/>
            <person name="Mereny Z."/>
            <person name="Hegedus B."/>
            <person name="Baldrian P."/>
            <person name="Stursova M."/>
            <person name="Weitz H."/>
            <person name="Taylor A."/>
            <person name="Grigoriev I.V."/>
            <person name="Nagy L.G."/>
            <person name="Martin F."/>
            <person name="Kauserud H."/>
        </authorList>
    </citation>
    <scope>NUCLEOTIDE SEQUENCE</scope>
    <source>
        <strain evidence="3">CBHHK188m</strain>
    </source>
</reference>
<accession>A0AAD7NNC1</accession>
<comment type="caution">
    <text evidence="3">The sequence shown here is derived from an EMBL/GenBank/DDBJ whole genome shotgun (WGS) entry which is preliminary data.</text>
</comment>
<evidence type="ECO:0000313" key="3">
    <source>
        <dbReference type="EMBL" id="KAJ7767935.1"/>
    </source>
</evidence>
<proteinExistence type="predicted"/>
<feature type="domain" description="CxC6 like cysteine cluster associated with KDZ" evidence="2">
    <location>
        <begin position="155"/>
        <end position="220"/>
    </location>
</feature>
<dbReference type="InterPro" id="IPR040898">
    <property type="entry name" value="CxC6"/>
</dbReference>
<dbReference type="EMBL" id="JARJLG010000029">
    <property type="protein sequence ID" value="KAJ7767935.1"/>
    <property type="molecule type" value="Genomic_DNA"/>
</dbReference>
<dbReference type="AlphaFoldDB" id="A0AAD7NNC1"/>
<protein>
    <recommendedName>
        <fullName evidence="2">CxC6 like cysteine cluster associated with KDZ domain-containing protein</fullName>
    </recommendedName>
</protein>